<proteinExistence type="predicted"/>
<comment type="caution">
    <text evidence="2">The sequence shown here is derived from an EMBL/GenBank/DDBJ whole genome shotgun (WGS) entry which is preliminary data.</text>
</comment>
<name>A0AAE0S9M3_9BIVA</name>
<sequence>MFVTRGLFFTLLVISEKFRQVLSTDASHDCPRFDYEYKLLERLLKIELMHKEMEANLMHFQDQLKTIQHLSRGHASTFVRWGKTTCPGNDTELVYEGFAGGSLYSEPGSAADFLCLPKLPTWAKNVGGTDIAAFIYGAEYEIISGSNPFSTVSREDDVPCCVCRPPRTTSLMIPARTDCYPGWNQEYNGYLMSDYHVHPGATNYVCVDANPDAVLGGTANNNGHLMYVVQAKCGSLPCPPYVEGRVIACVVCSK</sequence>
<dbReference type="PANTHER" id="PTHR24024">
    <property type="entry name" value="PULMONARY SURFACTANT-ASSOCIATED PROTEIN A"/>
    <property type="match status" value="1"/>
</dbReference>
<dbReference type="Proteomes" id="UP001195483">
    <property type="component" value="Unassembled WGS sequence"/>
</dbReference>
<feature type="signal peptide" evidence="1">
    <location>
        <begin position="1"/>
        <end position="23"/>
    </location>
</feature>
<gene>
    <name evidence="2" type="ORF">CHS0354_014462</name>
</gene>
<accession>A0AAE0S9M3</accession>
<evidence type="ECO:0008006" key="4">
    <source>
        <dbReference type="Google" id="ProtNLM"/>
    </source>
</evidence>
<dbReference type="GO" id="GO:0005615">
    <property type="term" value="C:extracellular space"/>
    <property type="evidence" value="ECO:0007669"/>
    <property type="project" value="TreeGrafter"/>
</dbReference>
<reference evidence="2" key="3">
    <citation type="submission" date="2023-05" db="EMBL/GenBank/DDBJ databases">
        <authorList>
            <person name="Smith C.H."/>
        </authorList>
    </citation>
    <scope>NUCLEOTIDE SEQUENCE</scope>
    <source>
        <strain evidence="2">CHS0354</strain>
        <tissue evidence="2">Mantle</tissue>
    </source>
</reference>
<organism evidence="2 3">
    <name type="scientific">Potamilus streckersoni</name>
    <dbReference type="NCBI Taxonomy" id="2493646"/>
    <lineage>
        <taxon>Eukaryota</taxon>
        <taxon>Metazoa</taxon>
        <taxon>Spiralia</taxon>
        <taxon>Lophotrochozoa</taxon>
        <taxon>Mollusca</taxon>
        <taxon>Bivalvia</taxon>
        <taxon>Autobranchia</taxon>
        <taxon>Heteroconchia</taxon>
        <taxon>Palaeoheterodonta</taxon>
        <taxon>Unionida</taxon>
        <taxon>Unionoidea</taxon>
        <taxon>Unionidae</taxon>
        <taxon>Ambleminae</taxon>
        <taxon>Lampsilini</taxon>
        <taxon>Potamilus</taxon>
    </lineage>
</organism>
<keyword evidence="1" id="KW-0732">Signal</keyword>
<dbReference type="PANTHER" id="PTHR24024:SF18">
    <property type="entry name" value="SHORT-CHAIN COLLAGEN C4-LIKE"/>
    <property type="match status" value="1"/>
</dbReference>
<feature type="chain" id="PRO_5042211975" description="Short-chain collagen C4" evidence="1">
    <location>
        <begin position="24"/>
        <end position="254"/>
    </location>
</feature>
<reference evidence="2" key="1">
    <citation type="journal article" date="2021" name="Genome Biol. Evol.">
        <title>A High-Quality Reference Genome for a Parasitic Bivalve with Doubly Uniparental Inheritance (Bivalvia: Unionida).</title>
        <authorList>
            <person name="Smith C.H."/>
        </authorList>
    </citation>
    <scope>NUCLEOTIDE SEQUENCE</scope>
    <source>
        <strain evidence="2">CHS0354</strain>
    </source>
</reference>
<evidence type="ECO:0000256" key="1">
    <source>
        <dbReference type="SAM" id="SignalP"/>
    </source>
</evidence>
<dbReference type="AlphaFoldDB" id="A0AAE0S9M3"/>
<evidence type="ECO:0000313" key="2">
    <source>
        <dbReference type="EMBL" id="KAK3587947.1"/>
    </source>
</evidence>
<reference evidence="2" key="2">
    <citation type="journal article" date="2021" name="Genome Biol. Evol.">
        <title>Developing a high-quality reference genome for a parasitic bivalve with doubly uniparental inheritance (Bivalvia: Unionida).</title>
        <authorList>
            <person name="Smith C.H."/>
        </authorList>
    </citation>
    <scope>NUCLEOTIDE SEQUENCE</scope>
    <source>
        <strain evidence="2">CHS0354</strain>
        <tissue evidence="2">Mantle</tissue>
    </source>
</reference>
<dbReference type="InterPro" id="IPR051077">
    <property type="entry name" value="Ca-dependent_lectin"/>
</dbReference>
<protein>
    <recommendedName>
        <fullName evidence="4">Short-chain collagen C4</fullName>
    </recommendedName>
</protein>
<keyword evidence="3" id="KW-1185">Reference proteome</keyword>
<dbReference type="EMBL" id="JAEAOA010000895">
    <property type="protein sequence ID" value="KAK3587947.1"/>
    <property type="molecule type" value="Genomic_DNA"/>
</dbReference>
<evidence type="ECO:0000313" key="3">
    <source>
        <dbReference type="Proteomes" id="UP001195483"/>
    </source>
</evidence>